<gene>
    <name evidence="2" type="ORF">WCU84_11495</name>
</gene>
<evidence type="ECO:0000313" key="3">
    <source>
        <dbReference type="Proteomes" id="UP001359469"/>
    </source>
</evidence>
<feature type="region of interest" description="Disordered" evidence="1">
    <location>
        <begin position="173"/>
        <end position="203"/>
    </location>
</feature>
<name>A0ABU8JMP7_DICCH</name>
<evidence type="ECO:0000256" key="1">
    <source>
        <dbReference type="SAM" id="MobiDB-lite"/>
    </source>
</evidence>
<dbReference type="Proteomes" id="UP001359469">
    <property type="component" value="Unassembled WGS sequence"/>
</dbReference>
<feature type="region of interest" description="Disordered" evidence="1">
    <location>
        <begin position="1"/>
        <end position="42"/>
    </location>
</feature>
<sequence length="302" mass="31155">MTSPISFNRTVAGSSAPYAGTDSDAGTAQAGTEADTSREQQSFTSVLVQFSDEVRKRIDAAMRVNMSKLDNADQDLARGRIEQIKRRIQMLKMMLLSLAGQAVPPGIMREIRQLARELGQAANTLNEGGGGGMAAAVTAGGAGGENASGVAAENDGDTSGLSGAMADAAVSDNTSAGFDRGEDAGGAASAAKNGEDASAQEAEHWQNVAAALSERGSGTSQRREDAKSVQDAVRELKSLLAMVKNAVRNGDQEAQKYVQAINQALADTEKTAQEMSMTQGGADISIDLTANAAGQISIDVQV</sequence>
<reference evidence="2 3" key="1">
    <citation type="submission" date="2024-03" db="EMBL/GenBank/DDBJ databases">
        <title>Analysis of soft rot Pectobacteriaceae population diversity in US potato growing regions between 2016 and 2022.</title>
        <authorList>
            <person name="Ma X."/>
            <person name="Zhang X."/>
            <person name="Stodghill P."/>
            <person name="Rioux R."/>
            <person name="Babler B."/>
            <person name="Shrestha S."/>
            <person name="Babler B."/>
            <person name="Rivedal H."/>
            <person name="Frost K."/>
            <person name="Hao J."/>
            <person name="Secor G."/>
            <person name="Swingle B."/>
        </authorList>
    </citation>
    <scope>NUCLEOTIDE SEQUENCE [LARGE SCALE GENOMIC DNA]</scope>
    <source>
        <strain evidence="2 3">SR64</strain>
    </source>
</reference>
<keyword evidence="3" id="KW-1185">Reference proteome</keyword>
<accession>A0ABU8JMP7</accession>
<feature type="compositionally biased region" description="Polar residues" evidence="1">
    <location>
        <begin position="1"/>
        <end position="13"/>
    </location>
</feature>
<dbReference type="RefSeq" id="WP_336729656.1">
    <property type="nucleotide sequence ID" value="NZ_JBBBOO010000007.1"/>
</dbReference>
<dbReference type="EMBL" id="JBBBOO010000007">
    <property type="protein sequence ID" value="MEI7064281.1"/>
    <property type="molecule type" value="Genomic_DNA"/>
</dbReference>
<comment type="caution">
    <text evidence="2">The sequence shown here is derived from an EMBL/GenBank/DDBJ whole genome shotgun (WGS) entry which is preliminary data.</text>
</comment>
<organism evidence="2 3">
    <name type="scientific">Dickeya chrysanthemi</name>
    <name type="common">Pectobacterium chrysanthemi</name>
    <name type="synonym">Erwinia chrysanthemi</name>
    <dbReference type="NCBI Taxonomy" id="556"/>
    <lineage>
        <taxon>Bacteria</taxon>
        <taxon>Pseudomonadati</taxon>
        <taxon>Pseudomonadota</taxon>
        <taxon>Gammaproteobacteria</taxon>
        <taxon>Enterobacterales</taxon>
        <taxon>Pectobacteriaceae</taxon>
        <taxon>Dickeya</taxon>
    </lineage>
</organism>
<proteinExistence type="predicted"/>
<evidence type="ECO:0000313" key="2">
    <source>
        <dbReference type="EMBL" id="MEI7064281.1"/>
    </source>
</evidence>
<protein>
    <submittedName>
        <fullName evidence="2">Cell envelope biogenesis protein TolA</fullName>
    </submittedName>
</protein>